<feature type="transmembrane region" description="Helical" evidence="1">
    <location>
        <begin position="20"/>
        <end position="38"/>
    </location>
</feature>
<proteinExistence type="predicted"/>
<keyword evidence="1" id="KW-0812">Transmembrane</keyword>
<gene>
    <name evidence="3" type="ORF">SAMN05444486_101260</name>
</gene>
<dbReference type="GeneID" id="78123067"/>
<dbReference type="RefSeq" id="WP_089887200.1">
    <property type="nucleotide sequence ID" value="NZ_CALJFH010000018.1"/>
</dbReference>
<dbReference type="AlphaFoldDB" id="A0A1H3H952"/>
<keyword evidence="1" id="KW-1133">Transmembrane helix</keyword>
<evidence type="ECO:0000313" key="3">
    <source>
        <dbReference type="EMBL" id="SDY11428.1"/>
    </source>
</evidence>
<organism evidence="3 4">
    <name type="scientific">Lentibacter algarum</name>
    <dbReference type="NCBI Taxonomy" id="576131"/>
    <lineage>
        <taxon>Bacteria</taxon>
        <taxon>Pseudomonadati</taxon>
        <taxon>Pseudomonadota</taxon>
        <taxon>Alphaproteobacteria</taxon>
        <taxon>Rhodobacterales</taxon>
        <taxon>Roseobacteraceae</taxon>
        <taxon>Lentibacter</taxon>
    </lineage>
</organism>
<evidence type="ECO:0000259" key="2">
    <source>
        <dbReference type="Pfam" id="PF07331"/>
    </source>
</evidence>
<keyword evidence="4" id="KW-1185">Reference proteome</keyword>
<dbReference type="OrthoDB" id="8454209at2"/>
<feature type="domain" description="DUF1468" evidence="2">
    <location>
        <begin position="21"/>
        <end position="159"/>
    </location>
</feature>
<dbReference type="STRING" id="576131.SAMN05444486_101260"/>
<feature type="transmembrane region" description="Helical" evidence="1">
    <location>
        <begin position="58"/>
        <end position="76"/>
    </location>
</feature>
<dbReference type="Proteomes" id="UP000199026">
    <property type="component" value="Unassembled WGS sequence"/>
</dbReference>
<feature type="transmembrane region" description="Helical" evidence="1">
    <location>
        <begin position="136"/>
        <end position="154"/>
    </location>
</feature>
<feature type="transmembrane region" description="Helical" evidence="1">
    <location>
        <begin position="113"/>
        <end position="129"/>
    </location>
</feature>
<feature type="transmembrane region" description="Helical" evidence="1">
    <location>
        <begin position="88"/>
        <end position="107"/>
    </location>
</feature>
<name>A0A1H3H952_9RHOB</name>
<reference evidence="3 4" key="1">
    <citation type="submission" date="2016-10" db="EMBL/GenBank/DDBJ databases">
        <authorList>
            <person name="de Groot N.N."/>
        </authorList>
    </citation>
    <scope>NUCLEOTIDE SEQUENCE [LARGE SCALE GENOMIC DNA]</scope>
    <source>
        <strain evidence="3 4">DSM 24677</strain>
    </source>
</reference>
<accession>A0A1H3H952</accession>
<dbReference type="Pfam" id="PF07331">
    <property type="entry name" value="TctB"/>
    <property type="match status" value="1"/>
</dbReference>
<protein>
    <submittedName>
        <fullName evidence="3">Tripartite tricarboxylate transporter TctB family protein</fullName>
    </submittedName>
</protein>
<evidence type="ECO:0000313" key="4">
    <source>
        <dbReference type="Proteomes" id="UP000199026"/>
    </source>
</evidence>
<dbReference type="EMBL" id="FNPR01000001">
    <property type="protein sequence ID" value="SDY11428.1"/>
    <property type="molecule type" value="Genomic_DNA"/>
</dbReference>
<dbReference type="InterPro" id="IPR009936">
    <property type="entry name" value="DUF1468"/>
</dbReference>
<evidence type="ECO:0000256" key="1">
    <source>
        <dbReference type="SAM" id="Phobius"/>
    </source>
</evidence>
<sequence>MSKDRSEEIRRFDGPLRGQALFAIVFLVASALLLSQLGNETKWAKGTQFFAQPRFWPAVSVIGMVLFGGLHLWKLPRRGFERVDVVEWKIWFFAIEYVIWFLAYVMLVPKLGYLPMTIVLMLTLCYRLGYRSRTMLGSAVLVALAVVVVFKSFLSVKIPGGAIYEYLPDALRSFFILNF</sequence>
<keyword evidence="1" id="KW-0472">Membrane</keyword>